<dbReference type="EMBL" id="JARVCO010000012">
    <property type="protein sequence ID" value="MDZ8119774.1"/>
    <property type="molecule type" value="Genomic_DNA"/>
</dbReference>
<comment type="similarity">
    <text evidence="2">Belongs to the BexD/CtrA/VexA family.</text>
</comment>
<comment type="caution">
    <text evidence="17">The sequence shown here is derived from an EMBL/GenBank/DDBJ whole genome shotgun (WGS) entry which is preliminary data.</text>
</comment>
<sequence>MRNFIFLIVVLCSTLLTGCVIQPVNPLGDDSDFSIIERETGDIAKPGALILKALDPLYIRFSGILEQQQLEATIDENGEISLLHLDPIMAAGLTPSQLASKIERSYIEGGIYKTVSVNVTMTAKVFYVQGEVNQPGQFPLSSGTTLLQAIAGARGYTPFAWESRVTITRHGKVYRFNMKDLEENPSLDVKIDAGDVIKVPQKPW</sequence>
<evidence type="ECO:0000256" key="2">
    <source>
        <dbReference type="ARBA" id="ARBA00009450"/>
    </source>
</evidence>
<dbReference type="Pfam" id="PF22461">
    <property type="entry name" value="SLBB_2"/>
    <property type="match status" value="1"/>
</dbReference>
<keyword evidence="8" id="KW-0625">Polysaccharide transport</keyword>
<dbReference type="PROSITE" id="PS51257">
    <property type="entry name" value="PROKAR_LIPOPROTEIN"/>
    <property type="match status" value="1"/>
</dbReference>
<evidence type="ECO:0000256" key="4">
    <source>
        <dbReference type="ARBA" id="ARBA00022452"/>
    </source>
</evidence>
<protein>
    <submittedName>
        <fullName evidence="17">SLBB domain-containing protein</fullName>
    </submittedName>
</protein>
<comment type="subcellular location">
    <subcellularLocation>
        <location evidence="1">Cell outer membrane</location>
        <topology evidence="1">Multi-pass membrane protein</topology>
    </subcellularLocation>
</comment>
<evidence type="ECO:0000259" key="16">
    <source>
        <dbReference type="Pfam" id="PF22461"/>
    </source>
</evidence>
<reference evidence="17 18" key="1">
    <citation type="journal article" date="2024" name="Appl. Environ. Microbiol.">
        <title>Pontiella agarivorans sp. nov., a novel marine anaerobic bacterium capable of degrading macroalgal polysaccharides and fixing nitrogen.</title>
        <authorList>
            <person name="Liu N."/>
            <person name="Kivenson V."/>
            <person name="Peng X."/>
            <person name="Cui Z."/>
            <person name="Lankiewicz T.S."/>
            <person name="Gosselin K.M."/>
            <person name="English C.J."/>
            <person name="Blair E.M."/>
            <person name="O'Malley M.A."/>
            <person name="Valentine D.L."/>
        </authorList>
    </citation>
    <scope>NUCLEOTIDE SEQUENCE [LARGE SCALE GENOMIC DNA]</scope>
    <source>
        <strain evidence="17 18">NLcol2</strain>
    </source>
</reference>
<evidence type="ECO:0000256" key="8">
    <source>
        <dbReference type="ARBA" id="ARBA00023047"/>
    </source>
</evidence>
<evidence type="ECO:0000256" key="7">
    <source>
        <dbReference type="ARBA" id="ARBA00022729"/>
    </source>
</evidence>
<dbReference type="Gene3D" id="3.10.560.10">
    <property type="entry name" value="Outer membrane lipoprotein wza domain like"/>
    <property type="match status" value="1"/>
</dbReference>
<feature type="domain" description="SLBB" evidence="16">
    <location>
        <begin position="124"/>
        <end position="199"/>
    </location>
</feature>
<dbReference type="PANTHER" id="PTHR33619:SF3">
    <property type="entry name" value="POLYSACCHARIDE EXPORT PROTEIN GFCE-RELATED"/>
    <property type="match status" value="1"/>
</dbReference>
<gene>
    <name evidence="17" type="ORF">P9H32_14185</name>
</gene>
<dbReference type="Proteomes" id="UP001290861">
    <property type="component" value="Unassembled WGS sequence"/>
</dbReference>
<dbReference type="PANTHER" id="PTHR33619">
    <property type="entry name" value="POLYSACCHARIDE EXPORT PROTEIN GFCE-RELATED"/>
    <property type="match status" value="1"/>
</dbReference>
<name>A0ABU5N021_9BACT</name>
<keyword evidence="12" id="KW-0564">Palmitate</keyword>
<keyword evidence="18" id="KW-1185">Reference proteome</keyword>
<evidence type="ECO:0000256" key="1">
    <source>
        <dbReference type="ARBA" id="ARBA00004571"/>
    </source>
</evidence>
<evidence type="ECO:0000259" key="15">
    <source>
        <dbReference type="Pfam" id="PF02563"/>
    </source>
</evidence>
<keyword evidence="4" id="KW-1134">Transmembrane beta strand</keyword>
<evidence type="ECO:0000256" key="9">
    <source>
        <dbReference type="ARBA" id="ARBA00023065"/>
    </source>
</evidence>
<feature type="domain" description="Polysaccharide export protein N-terminal" evidence="15">
    <location>
        <begin position="48"/>
        <end position="121"/>
    </location>
</feature>
<keyword evidence="13" id="KW-0998">Cell outer membrane</keyword>
<proteinExistence type="inferred from homology"/>
<evidence type="ECO:0000256" key="6">
    <source>
        <dbReference type="ARBA" id="ARBA00022692"/>
    </source>
</evidence>
<dbReference type="InterPro" id="IPR003715">
    <property type="entry name" value="Poly_export_N"/>
</dbReference>
<evidence type="ECO:0000256" key="13">
    <source>
        <dbReference type="ARBA" id="ARBA00023237"/>
    </source>
</evidence>
<keyword evidence="9" id="KW-0406">Ion transport</keyword>
<evidence type="ECO:0000256" key="5">
    <source>
        <dbReference type="ARBA" id="ARBA00022597"/>
    </source>
</evidence>
<keyword evidence="5" id="KW-0762">Sugar transport</keyword>
<evidence type="ECO:0000256" key="14">
    <source>
        <dbReference type="ARBA" id="ARBA00023288"/>
    </source>
</evidence>
<dbReference type="InterPro" id="IPR049712">
    <property type="entry name" value="Poly_export"/>
</dbReference>
<evidence type="ECO:0000256" key="11">
    <source>
        <dbReference type="ARBA" id="ARBA00023136"/>
    </source>
</evidence>
<evidence type="ECO:0000256" key="12">
    <source>
        <dbReference type="ARBA" id="ARBA00023139"/>
    </source>
</evidence>
<keyword evidence="11" id="KW-0472">Membrane</keyword>
<evidence type="ECO:0000256" key="3">
    <source>
        <dbReference type="ARBA" id="ARBA00022448"/>
    </source>
</evidence>
<keyword evidence="10" id="KW-0626">Porin</keyword>
<dbReference type="RefSeq" id="WP_322609556.1">
    <property type="nucleotide sequence ID" value="NZ_JARVCO010000012.1"/>
</dbReference>
<evidence type="ECO:0000313" key="17">
    <source>
        <dbReference type="EMBL" id="MDZ8119774.1"/>
    </source>
</evidence>
<keyword evidence="3" id="KW-0813">Transport</keyword>
<keyword evidence="6" id="KW-0812">Transmembrane</keyword>
<organism evidence="17 18">
    <name type="scientific">Pontiella agarivorans</name>
    <dbReference type="NCBI Taxonomy" id="3038953"/>
    <lineage>
        <taxon>Bacteria</taxon>
        <taxon>Pseudomonadati</taxon>
        <taxon>Kiritimatiellota</taxon>
        <taxon>Kiritimatiellia</taxon>
        <taxon>Kiritimatiellales</taxon>
        <taxon>Pontiellaceae</taxon>
        <taxon>Pontiella</taxon>
    </lineage>
</organism>
<keyword evidence="14" id="KW-0449">Lipoprotein</keyword>
<keyword evidence="7" id="KW-0732">Signal</keyword>
<evidence type="ECO:0000313" key="18">
    <source>
        <dbReference type="Proteomes" id="UP001290861"/>
    </source>
</evidence>
<evidence type="ECO:0000256" key="10">
    <source>
        <dbReference type="ARBA" id="ARBA00023114"/>
    </source>
</evidence>
<accession>A0ABU5N021</accession>
<dbReference type="Pfam" id="PF02563">
    <property type="entry name" value="Poly_export"/>
    <property type="match status" value="1"/>
</dbReference>
<dbReference type="InterPro" id="IPR054765">
    <property type="entry name" value="SLBB_dom"/>
</dbReference>